<proteinExistence type="predicted"/>
<organism evidence="1 2">
    <name type="scientific">Paenibacillus sepulcri</name>
    <dbReference type="NCBI Taxonomy" id="359917"/>
    <lineage>
        <taxon>Bacteria</taxon>
        <taxon>Bacillati</taxon>
        <taxon>Bacillota</taxon>
        <taxon>Bacilli</taxon>
        <taxon>Bacillales</taxon>
        <taxon>Paenibacillaceae</taxon>
        <taxon>Paenibacillus</taxon>
    </lineage>
</organism>
<dbReference type="Gene3D" id="1.50.10.10">
    <property type="match status" value="1"/>
</dbReference>
<keyword evidence="2" id="KW-1185">Reference proteome</keyword>
<dbReference type="InterPro" id="IPR008928">
    <property type="entry name" value="6-hairpin_glycosidase_sf"/>
</dbReference>
<evidence type="ECO:0000313" key="1">
    <source>
        <dbReference type="EMBL" id="MBW7462264.1"/>
    </source>
</evidence>
<name>A0ABS7CMT3_9BACL</name>
<gene>
    <name evidence="1" type="ORF">K0U00_50255</name>
</gene>
<accession>A0ABS7CMT3</accession>
<sequence length="112" mass="12950">ERRIVLSQYLTAIQSSGSLPPQESGLTHNSWYGKFHLEMHWWHSVHFALWNRTELLENNMGWYSDILPQAKALAASQGYNGARWPKCIAPDGVNGPCYIEPFLIWQQPHPIY</sequence>
<dbReference type="InterPro" id="IPR012341">
    <property type="entry name" value="6hp_glycosidase-like_sf"/>
</dbReference>
<dbReference type="EMBL" id="JAHZIK010003746">
    <property type="protein sequence ID" value="MBW7462264.1"/>
    <property type="molecule type" value="Genomic_DNA"/>
</dbReference>
<dbReference type="SUPFAM" id="SSF48208">
    <property type="entry name" value="Six-hairpin glycosidases"/>
    <property type="match status" value="1"/>
</dbReference>
<feature type="non-terminal residue" evidence="1">
    <location>
        <position position="112"/>
    </location>
</feature>
<evidence type="ECO:0000313" key="2">
    <source>
        <dbReference type="Proteomes" id="UP001519887"/>
    </source>
</evidence>
<protein>
    <submittedName>
        <fullName evidence="1">Glycoside hydrolase family 65</fullName>
    </submittedName>
</protein>
<keyword evidence="1" id="KW-0378">Hydrolase</keyword>
<comment type="caution">
    <text evidence="1">The sequence shown here is derived from an EMBL/GenBank/DDBJ whole genome shotgun (WGS) entry which is preliminary data.</text>
</comment>
<dbReference type="GO" id="GO:0016787">
    <property type="term" value="F:hydrolase activity"/>
    <property type="evidence" value="ECO:0007669"/>
    <property type="project" value="UniProtKB-KW"/>
</dbReference>
<reference evidence="1 2" key="1">
    <citation type="submission" date="2021-07" db="EMBL/GenBank/DDBJ databases">
        <title>Paenibacillus radiodurans sp. nov., isolated from the southeastern edge of Tengger Desert.</title>
        <authorList>
            <person name="Zhang G."/>
        </authorList>
    </citation>
    <scope>NUCLEOTIDE SEQUENCE [LARGE SCALE GENOMIC DNA]</scope>
    <source>
        <strain evidence="1 2">CCM 7311</strain>
    </source>
</reference>
<dbReference type="Proteomes" id="UP001519887">
    <property type="component" value="Unassembled WGS sequence"/>
</dbReference>
<feature type="non-terminal residue" evidence="1">
    <location>
        <position position="1"/>
    </location>
</feature>